<name>A0A090FXT5_MESPL</name>
<protein>
    <submittedName>
        <fullName evidence="1">Uncharacterized protein</fullName>
    </submittedName>
</protein>
<evidence type="ECO:0000313" key="4">
    <source>
        <dbReference type="Proteomes" id="UP000182888"/>
    </source>
</evidence>
<dbReference type="EMBL" id="CCNB01000046">
    <property type="protein sequence ID" value="CDX46546.1"/>
    <property type="molecule type" value="Genomic_DNA"/>
</dbReference>
<proteinExistence type="predicted"/>
<reference evidence="1 3" key="2">
    <citation type="submission" date="2014-08" db="EMBL/GenBank/DDBJ databases">
        <authorList>
            <person name="Moulin Lionel"/>
        </authorList>
    </citation>
    <scope>NUCLEOTIDE SEQUENCE [LARGE SCALE GENOMIC DNA]</scope>
</reference>
<gene>
    <name evidence="2" type="ORF">MPL1032_100238</name>
    <name evidence="1" type="ORF">MPLDJ20_90077</name>
</gene>
<dbReference type="Proteomes" id="UP000182888">
    <property type="component" value="Unassembled WGS sequence"/>
</dbReference>
<sequence>MTCASRTRLSLAGTPIIGAAWTAGTIASMVPARARTDNFIGLSNLCRSRPEERPDWGRFAAAEITLIFGRTYER</sequence>
<reference evidence="4" key="3">
    <citation type="submission" date="2014-08" db="EMBL/GenBank/DDBJ databases">
        <authorList>
            <person name="Edwards T."/>
        </authorList>
    </citation>
    <scope>NUCLEOTIDE SEQUENCE [LARGE SCALE GENOMIC DNA]</scope>
</reference>
<dbReference type="EMBL" id="CCND01000002">
    <property type="protein sequence ID" value="CDX49833.1"/>
    <property type="molecule type" value="Genomic_DNA"/>
</dbReference>
<reference evidence="2" key="1">
    <citation type="submission" date="2014-08" db="EMBL/GenBank/DDBJ databases">
        <title>DNA barcoding of Bradysia (Diptera: Sciaridae) for detection of the immature stages on agricultural crops.</title>
        <authorList>
            <person name="Shin S."/>
            <person name="Jung S."/>
            <person name="Heller K."/>
            <person name="Menzel F."/>
            <person name="Hong T.-K."/>
            <person name="Lee H."/>
            <person name="Lee S."/>
        </authorList>
    </citation>
    <scope>NUCLEOTIDE SEQUENCE</scope>
</reference>
<organism evidence="1 3">
    <name type="scientific">Mesorhizobium plurifarium</name>
    <dbReference type="NCBI Taxonomy" id="69974"/>
    <lineage>
        <taxon>Bacteria</taxon>
        <taxon>Pseudomonadati</taxon>
        <taxon>Pseudomonadota</taxon>
        <taxon>Alphaproteobacteria</taxon>
        <taxon>Hyphomicrobiales</taxon>
        <taxon>Phyllobacteriaceae</taxon>
        <taxon>Mesorhizobium</taxon>
    </lineage>
</organism>
<dbReference type="AlphaFoldDB" id="A0A090FXT5"/>
<evidence type="ECO:0000313" key="2">
    <source>
        <dbReference type="EMBL" id="CDX49833.1"/>
    </source>
</evidence>
<dbReference type="Proteomes" id="UP000046373">
    <property type="component" value="Unassembled WGS sequence"/>
</dbReference>
<accession>A0A090FXT5</accession>
<evidence type="ECO:0000313" key="1">
    <source>
        <dbReference type="EMBL" id="CDX46546.1"/>
    </source>
</evidence>
<evidence type="ECO:0000313" key="3">
    <source>
        <dbReference type="Proteomes" id="UP000046373"/>
    </source>
</evidence>